<dbReference type="PANTHER" id="PTHR11439:SF467">
    <property type="entry name" value="INTEGRASE CATALYTIC DOMAIN-CONTAINING PROTEIN"/>
    <property type="match status" value="1"/>
</dbReference>
<comment type="caution">
    <text evidence="1">The sequence shown here is derived from an EMBL/GenBank/DDBJ whole genome shotgun (WGS) entry which is preliminary data.</text>
</comment>
<dbReference type="PANTHER" id="PTHR11439">
    <property type="entry name" value="GAG-POL-RELATED RETROTRANSPOSON"/>
    <property type="match status" value="1"/>
</dbReference>
<keyword evidence="2" id="KW-1185">Reference proteome</keyword>
<dbReference type="EMBL" id="CM035410">
    <property type="protein sequence ID" value="KAH7436677.1"/>
    <property type="molecule type" value="Genomic_DNA"/>
</dbReference>
<reference evidence="1" key="1">
    <citation type="submission" date="2021-08" db="EMBL/GenBank/DDBJ databases">
        <title>WGS assembly of Ceratopteris richardii.</title>
        <authorList>
            <person name="Marchant D.B."/>
            <person name="Chen G."/>
            <person name="Jenkins J."/>
            <person name="Shu S."/>
            <person name="Leebens-Mack J."/>
            <person name="Grimwood J."/>
            <person name="Schmutz J."/>
            <person name="Soltis P."/>
            <person name="Soltis D."/>
            <person name="Chen Z.-H."/>
        </authorList>
    </citation>
    <scope>NUCLEOTIDE SEQUENCE</scope>
    <source>
        <strain evidence="1">Whitten #5841</strain>
        <tissue evidence="1">Leaf</tissue>
    </source>
</reference>
<sequence>MVEAAKEVIWLKTLMKSFDIIQSTPTIHGDNMSSLYLAANPVFHARTKHIEIQYHFLREKVMDKEIEVIHTSTKDQIVDMLTKSLDGPKLQRFKDMAGIKKIEKTSIDD</sequence>
<gene>
    <name evidence="1" type="ORF">KP509_05G030600</name>
</gene>
<proteinExistence type="predicted"/>
<protein>
    <recommendedName>
        <fullName evidence="3">Copia protein</fullName>
    </recommendedName>
</protein>
<organism evidence="1 2">
    <name type="scientific">Ceratopteris richardii</name>
    <name type="common">Triangle waterfern</name>
    <dbReference type="NCBI Taxonomy" id="49495"/>
    <lineage>
        <taxon>Eukaryota</taxon>
        <taxon>Viridiplantae</taxon>
        <taxon>Streptophyta</taxon>
        <taxon>Embryophyta</taxon>
        <taxon>Tracheophyta</taxon>
        <taxon>Polypodiopsida</taxon>
        <taxon>Polypodiidae</taxon>
        <taxon>Polypodiales</taxon>
        <taxon>Pteridineae</taxon>
        <taxon>Pteridaceae</taxon>
        <taxon>Parkerioideae</taxon>
        <taxon>Ceratopteris</taxon>
    </lineage>
</organism>
<accession>A0A8T2UKJ9</accession>
<dbReference type="AlphaFoldDB" id="A0A8T2UKJ9"/>
<dbReference type="OrthoDB" id="414945at2759"/>
<evidence type="ECO:0008006" key="3">
    <source>
        <dbReference type="Google" id="ProtNLM"/>
    </source>
</evidence>
<dbReference type="CDD" id="cd09272">
    <property type="entry name" value="RNase_HI_RT_Ty1"/>
    <property type="match status" value="1"/>
</dbReference>
<name>A0A8T2UKJ9_CERRI</name>
<dbReference type="Proteomes" id="UP000825935">
    <property type="component" value="Chromosome 5"/>
</dbReference>
<evidence type="ECO:0000313" key="2">
    <source>
        <dbReference type="Proteomes" id="UP000825935"/>
    </source>
</evidence>
<evidence type="ECO:0000313" key="1">
    <source>
        <dbReference type="EMBL" id="KAH7436677.1"/>
    </source>
</evidence>
<dbReference type="OMA" id="NIELDWH"/>